<dbReference type="AlphaFoldDB" id="A0A6A5ZTT0"/>
<evidence type="ECO:0000256" key="1">
    <source>
        <dbReference type="SAM" id="MobiDB-lite"/>
    </source>
</evidence>
<protein>
    <submittedName>
        <fullName evidence="2">Uncharacterized protein</fullName>
    </submittedName>
</protein>
<reference evidence="2" key="1">
    <citation type="journal article" date="2020" name="Stud. Mycol.">
        <title>101 Dothideomycetes genomes: a test case for predicting lifestyles and emergence of pathogens.</title>
        <authorList>
            <person name="Haridas S."/>
            <person name="Albert R."/>
            <person name="Binder M."/>
            <person name="Bloem J."/>
            <person name="Labutti K."/>
            <person name="Salamov A."/>
            <person name="Andreopoulos B."/>
            <person name="Baker S."/>
            <person name="Barry K."/>
            <person name="Bills G."/>
            <person name="Bluhm B."/>
            <person name="Cannon C."/>
            <person name="Castanera R."/>
            <person name="Culley D."/>
            <person name="Daum C."/>
            <person name="Ezra D."/>
            <person name="Gonzalez J."/>
            <person name="Henrissat B."/>
            <person name="Kuo A."/>
            <person name="Liang C."/>
            <person name="Lipzen A."/>
            <person name="Lutzoni F."/>
            <person name="Magnuson J."/>
            <person name="Mondo S."/>
            <person name="Nolan M."/>
            <person name="Ohm R."/>
            <person name="Pangilinan J."/>
            <person name="Park H.-J."/>
            <person name="Ramirez L."/>
            <person name="Alfaro M."/>
            <person name="Sun H."/>
            <person name="Tritt A."/>
            <person name="Yoshinaga Y."/>
            <person name="Zwiers L.-H."/>
            <person name="Turgeon B."/>
            <person name="Goodwin S."/>
            <person name="Spatafora J."/>
            <person name="Crous P."/>
            <person name="Grigoriev I."/>
        </authorList>
    </citation>
    <scope>NUCLEOTIDE SEQUENCE</scope>
    <source>
        <strain evidence="2">CBS 627.86</strain>
    </source>
</reference>
<evidence type="ECO:0000313" key="2">
    <source>
        <dbReference type="EMBL" id="KAF2123060.1"/>
    </source>
</evidence>
<dbReference type="Proteomes" id="UP000799770">
    <property type="component" value="Unassembled WGS sequence"/>
</dbReference>
<name>A0A6A5ZTT0_9PLEO</name>
<feature type="compositionally biased region" description="Basic and acidic residues" evidence="1">
    <location>
        <begin position="160"/>
        <end position="172"/>
    </location>
</feature>
<evidence type="ECO:0000313" key="3">
    <source>
        <dbReference type="Proteomes" id="UP000799770"/>
    </source>
</evidence>
<gene>
    <name evidence="2" type="ORF">BDV96DRAFT_639608</name>
</gene>
<feature type="region of interest" description="Disordered" evidence="1">
    <location>
        <begin position="125"/>
        <end position="172"/>
    </location>
</feature>
<feature type="compositionally biased region" description="Basic and acidic residues" evidence="1">
    <location>
        <begin position="137"/>
        <end position="153"/>
    </location>
</feature>
<dbReference type="EMBL" id="ML977310">
    <property type="protein sequence ID" value="KAF2123060.1"/>
    <property type="molecule type" value="Genomic_DNA"/>
</dbReference>
<sequence length="172" mass="19210">MAGSRDLPVLPSRPLPTTPASFEVNPENLRAMSNKLSDKAQVKAGDSSEVKRLKLLLAEASGALATTGDSFEDLLDENANLNKFKTYALSHQEPIEYERRIEQLTRELEHRDEMDEELFNLAVGTEATDGDAEMQDETMKNDGETEKVDESTVRRKRVRTKGEKETTGQEPA</sequence>
<feature type="region of interest" description="Disordered" evidence="1">
    <location>
        <begin position="1"/>
        <end position="24"/>
    </location>
</feature>
<organism evidence="2 3">
    <name type="scientific">Lophiotrema nucula</name>
    <dbReference type="NCBI Taxonomy" id="690887"/>
    <lineage>
        <taxon>Eukaryota</taxon>
        <taxon>Fungi</taxon>
        <taxon>Dikarya</taxon>
        <taxon>Ascomycota</taxon>
        <taxon>Pezizomycotina</taxon>
        <taxon>Dothideomycetes</taxon>
        <taxon>Pleosporomycetidae</taxon>
        <taxon>Pleosporales</taxon>
        <taxon>Lophiotremataceae</taxon>
        <taxon>Lophiotrema</taxon>
    </lineage>
</organism>
<keyword evidence="3" id="KW-1185">Reference proteome</keyword>
<proteinExistence type="predicted"/>
<accession>A0A6A5ZTT0</accession>